<keyword evidence="3" id="KW-0233">DNA recombination</keyword>
<dbReference type="EMBL" id="QZWG01000011">
    <property type="protein sequence ID" value="RZB80566.1"/>
    <property type="molecule type" value="Genomic_DNA"/>
</dbReference>
<feature type="compositionally biased region" description="Basic residues" evidence="4">
    <location>
        <begin position="648"/>
        <end position="660"/>
    </location>
</feature>
<keyword evidence="1" id="KW-0815">Transposition</keyword>
<evidence type="ECO:0008006" key="9">
    <source>
        <dbReference type="Google" id="ProtNLM"/>
    </source>
</evidence>
<accession>A0A445I3V6</accession>
<name>A0A445I3V6_GLYSO</name>
<dbReference type="InterPro" id="IPR001207">
    <property type="entry name" value="Transposase_mutator"/>
</dbReference>
<sequence length="751" mass="86966">MEAIKTMEDDLENDDSFLPPSGELKPNSTYSDDDDHEDSRDDSYYFEKEVEATFLRVVHENIQESHLILEINSLKLSYNKLAADCAGVVFSAMMKDHNPFQLSGEDKTTINPQPSTFFFLDYHHPSSLITSRHRSFFIVRPRLPSLIVRKLGLRMVDIEVQTQSQVIQADSEAKASVQPPSDEDNEQSDKDSWHSEELKSPISTYDEDDEKAVFPIFNPNSTFGQVHLEMGMEFENLDLFKDALRDYTIHLGREFVWKKNDRERVRAKCKEQESKKKWISKKLEAKIRQQPTITYIQAFDYLKEEFGVQINDTKLFRSLKEARQLVEGDVNQQYAKIWDYAHELLRSNPGSTTKIDCIPIPNAPPQFQRFYGYYGGKLLAAVGQDANNHNYCIAYAIVDAENKDNWRWFLTLLRQDLGDCRQHGWNFMSDMQKGLIAAVHEVFPNAPHRYCAMHLWRNFIKQYKDLELRGVVWKCARATTPAQFNAVMERLKVKNEKAWRYLGKWPKEAWTKAYFSTECKTDNITNNVCEGFNASILKYRAKPILSLAEEIRCYIMRTMSSNKLKLLNRQGPLCPIQHSRLDKLKIESMPCEHAIACIAHQVRKPEDFCQGWLTMGSYNATYEHFIKPTQGEEYWEPTSYDRPTPAPIKRRPGRPKKQRRKDTTENPSQTTKLKRSYPIITCQRCGHQGHNTNGCCYPGVSRRPPNWIPPPPDEDVTPLMVSCPMPSSQLVMMTFMPTPRLPPSEHGQNQG</sequence>
<dbReference type="Pfam" id="PF03108">
    <property type="entry name" value="DBD_Tnp_Mut"/>
    <property type="match status" value="1"/>
</dbReference>
<dbReference type="Pfam" id="PF10551">
    <property type="entry name" value="MULE"/>
    <property type="match status" value="1"/>
</dbReference>
<evidence type="ECO:0000259" key="5">
    <source>
        <dbReference type="Pfam" id="PF03108"/>
    </source>
</evidence>
<evidence type="ECO:0000313" key="8">
    <source>
        <dbReference type="Proteomes" id="UP000289340"/>
    </source>
</evidence>
<dbReference type="InterPro" id="IPR018289">
    <property type="entry name" value="MULE_transposase_dom"/>
</dbReference>
<gene>
    <name evidence="7" type="ORF">D0Y65_030320</name>
</gene>
<protein>
    <recommendedName>
        <fullName evidence="9">MULE transposase domain-containing protein</fullName>
    </recommendedName>
</protein>
<evidence type="ECO:0000256" key="2">
    <source>
        <dbReference type="ARBA" id="ARBA00023125"/>
    </source>
</evidence>
<dbReference type="Proteomes" id="UP000289340">
    <property type="component" value="Chromosome 11"/>
</dbReference>
<proteinExistence type="predicted"/>
<dbReference type="Gene3D" id="1.25.40.180">
    <property type="match status" value="1"/>
</dbReference>
<evidence type="ECO:0000256" key="1">
    <source>
        <dbReference type="ARBA" id="ARBA00022578"/>
    </source>
</evidence>
<feature type="region of interest" description="Disordered" evidence="4">
    <location>
        <begin position="634"/>
        <end position="673"/>
    </location>
</feature>
<dbReference type="PROSITE" id="PS01007">
    <property type="entry name" value="TRANSPOSASE_MUTATOR"/>
    <property type="match status" value="1"/>
</dbReference>
<dbReference type="AlphaFoldDB" id="A0A445I3V6"/>
<reference evidence="7 8" key="1">
    <citation type="submission" date="2018-09" db="EMBL/GenBank/DDBJ databases">
        <title>A high-quality reference genome of wild soybean provides a powerful tool to mine soybean genomes.</title>
        <authorList>
            <person name="Xie M."/>
            <person name="Chung C.Y.L."/>
            <person name="Li M.-W."/>
            <person name="Wong F.-L."/>
            <person name="Chan T.-F."/>
            <person name="Lam H.-M."/>
        </authorList>
    </citation>
    <scope>NUCLEOTIDE SEQUENCE [LARGE SCALE GENOMIC DNA]</scope>
    <source>
        <strain evidence="8">cv. W05</strain>
        <tissue evidence="7">Hypocotyl of etiolated seedlings</tissue>
    </source>
</reference>
<evidence type="ECO:0000256" key="4">
    <source>
        <dbReference type="SAM" id="MobiDB-lite"/>
    </source>
</evidence>
<feature type="compositionally biased region" description="Basic and acidic residues" evidence="4">
    <location>
        <begin position="187"/>
        <end position="198"/>
    </location>
</feature>
<feature type="domain" description="MULE transposase" evidence="6">
    <location>
        <begin position="374"/>
        <end position="458"/>
    </location>
</feature>
<dbReference type="PANTHER" id="PTHR31973">
    <property type="entry name" value="POLYPROTEIN, PUTATIVE-RELATED"/>
    <property type="match status" value="1"/>
</dbReference>
<organism evidence="7 8">
    <name type="scientific">Glycine soja</name>
    <name type="common">Wild soybean</name>
    <dbReference type="NCBI Taxonomy" id="3848"/>
    <lineage>
        <taxon>Eukaryota</taxon>
        <taxon>Viridiplantae</taxon>
        <taxon>Streptophyta</taxon>
        <taxon>Embryophyta</taxon>
        <taxon>Tracheophyta</taxon>
        <taxon>Spermatophyta</taxon>
        <taxon>Magnoliopsida</taxon>
        <taxon>eudicotyledons</taxon>
        <taxon>Gunneridae</taxon>
        <taxon>Pentapetalae</taxon>
        <taxon>rosids</taxon>
        <taxon>fabids</taxon>
        <taxon>Fabales</taxon>
        <taxon>Fabaceae</taxon>
        <taxon>Papilionoideae</taxon>
        <taxon>50 kb inversion clade</taxon>
        <taxon>NPAAA clade</taxon>
        <taxon>indigoferoid/millettioid clade</taxon>
        <taxon>Phaseoleae</taxon>
        <taxon>Glycine</taxon>
        <taxon>Glycine subgen. Soja</taxon>
    </lineage>
</organism>
<keyword evidence="2" id="KW-0238">DNA-binding</keyword>
<dbReference type="GO" id="GO:0006313">
    <property type="term" value="P:DNA transposition"/>
    <property type="evidence" value="ECO:0007669"/>
    <property type="project" value="InterPro"/>
</dbReference>
<evidence type="ECO:0000259" key="6">
    <source>
        <dbReference type="Pfam" id="PF10551"/>
    </source>
</evidence>
<feature type="domain" description="Transposase MuDR plant" evidence="5">
    <location>
        <begin position="226"/>
        <end position="273"/>
    </location>
</feature>
<evidence type="ECO:0000313" key="7">
    <source>
        <dbReference type="EMBL" id="RZB80566.1"/>
    </source>
</evidence>
<dbReference type="GO" id="GO:0003677">
    <property type="term" value="F:DNA binding"/>
    <property type="evidence" value="ECO:0007669"/>
    <property type="project" value="UniProtKB-KW"/>
</dbReference>
<feature type="region of interest" description="Disordered" evidence="4">
    <location>
        <begin position="1"/>
        <end position="40"/>
    </location>
</feature>
<feature type="region of interest" description="Disordered" evidence="4">
    <location>
        <begin position="168"/>
        <end position="198"/>
    </location>
</feature>
<dbReference type="GO" id="GO:0004803">
    <property type="term" value="F:transposase activity"/>
    <property type="evidence" value="ECO:0007669"/>
    <property type="project" value="InterPro"/>
</dbReference>
<comment type="caution">
    <text evidence="7">The sequence shown here is derived from an EMBL/GenBank/DDBJ whole genome shotgun (WGS) entry which is preliminary data.</text>
</comment>
<dbReference type="PANTHER" id="PTHR31973:SF187">
    <property type="entry name" value="MUTATOR TRANSPOSASE MUDRA PROTEIN"/>
    <property type="match status" value="1"/>
</dbReference>
<keyword evidence="8" id="KW-1185">Reference proteome</keyword>
<dbReference type="InterPro" id="IPR004332">
    <property type="entry name" value="Transposase_MuDR"/>
</dbReference>
<evidence type="ECO:0000256" key="3">
    <source>
        <dbReference type="ARBA" id="ARBA00023172"/>
    </source>
</evidence>